<protein>
    <recommendedName>
        <fullName evidence="8">DUS-like FMN-binding domain-containing protein</fullName>
    </recommendedName>
</protein>
<evidence type="ECO:0000256" key="2">
    <source>
        <dbReference type="ARBA" id="ARBA00022630"/>
    </source>
</evidence>
<keyword evidence="6" id="KW-0560">Oxidoreductase</keyword>
<dbReference type="EMBL" id="BAAATR010000001">
    <property type="protein sequence ID" value="GAA2227611.1"/>
    <property type="molecule type" value="Genomic_DNA"/>
</dbReference>
<accession>A0ABN3DCQ5</accession>
<dbReference type="Pfam" id="PF01207">
    <property type="entry name" value="Dus"/>
    <property type="match status" value="1"/>
</dbReference>
<evidence type="ECO:0000313" key="10">
    <source>
        <dbReference type="Proteomes" id="UP001500305"/>
    </source>
</evidence>
<keyword evidence="10" id="KW-1185">Reference proteome</keyword>
<evidence type="ECO:0000313" key="9">
    <source>
        <dbReference type="EMBL" id="GAA2227611.1"/>
    </source>
</evidence>
<keyword evidence="3" id="KW-0288">FMN</keyword>
<dbReference type="InterPro" id="IPR004652">
    <property type="entry name" value="DusB-like"/>
</dbReference>
<sequence>MPALDLGTGPDTDTQVPDQTYASDRMRALDTGTGPAAGTEPPPDTGATEGCDRPTGRPQPTTEPNGGPPGGQWRVSDRRPRRITVALADPEDSARMTSVPASSSASSAAPTPSGEPMPGVAPTSGVAPKPGTPASGGAPAPQAAPTSAPEFAPLNIGPMQVWPPVVLAPMAGITNAPFRTLCREQSGGRGLYVSEMITTRALVERNAKTMQLIKFDPSEKPRSIQLYGVDPVTVGRAARMISEENLADHIDLNFGCPVPKVTRKGGGSALPYKRNLLREILREAVGNAGGLPVTMKMRKGIDDDHLTYLDAGRIGAEEGVSAIALHGRTAAQHYGGTADWSAIARLRESVPSEIPVLGNGDIWSANDAVRMMRETGCDGVVVGRGCLGRPWLFKDLVSIFEGEVDYARPTFGYVAQAMVRHAQLLGEWLEDEARGVIDFRKHVAWYTKGFSVGSELRVKLAMSSSLAELAETLGQIEQDQCWPAGADGPRGRTSGNNRVVLPDGWLDDPYDCALPSAEAELDTSGG</sequence>
<dbReference type="SUPFAM" id="SSF51395">
    <property type="entry name" value="FMN-linked oxidoreductases"/>
    <property type="match status" value="1"/>
</dbReference>
<proteinExistence type="predicted"/>
<dbReference type="Gene3D" id="3.20.20.70">
    <property type="entry name" value="Aldolase class I"/>
    <property type="match status" value="1"/>
</dbReference>
<dbReference type="NCBIfam" id="TIGR00737">
    <property type="entry name" value="nifR3_yhdG"/>
    <property type="match status" value="1"/>
</dbReference>
<feature type="compositionally biased region" description="Polar residues" evidence="7">
    <location>
        <begin position="11"/>
        <end position="22"/>
    </location>
</feature>
<feature type="compositionally biased region" description="Low complexity" evidence="7">
    <location>
        <begin position="97"/>
        <end position="112"/>
    </location>
</feature>
<evidence type="ECO:0000256" key="5">
    <source>
        <dbReference type="ARBA" id="ARBA00022857"/>
    </source>
</evidence>
<comment type="cofactor">
    <cofactor evidence="1">
        <name>FMN</name>
        <dbReference type="ChEBI" id="CHEBI:58210"/>
    </cofactor>
</comment>
<dbReference type="InterPro" id="IPR035587">
    <property type="entry name" value="DUS-like_FMN-bd"/>
</dbReference>
<evidence type="ECO:0000256" key="3">
    <source>
        <dbReference type="ARBA" id="ARBA00022643"/>
    </source>
</evidence>
<organism evidence="9 10">
    <name type="scientific">Kitasatospora cystarginea</name>
    <dbReference type="NCBI Taxonomy" id="58350"/>
    <lineage>
        <taxon>Bacteria</taxon>
        <taxon>Bacillati</taxon>
        <taxon>Actinomycetota</taxon>
        <taxon>Actinomycetes</taxon>
        <taxon>Kitasatosporales</taxon>
        <taxon>Streptomycetaceae</taxon>
        <taxon>Kitasatospora</taxon>
    </lineage>
</organism>
<dbReference type="Gene3D" id="1.10.1200.80">
    <property type="entry name" value="Putative flavin oxidoreducatase, domain 2"/>
    <property type="match status" value="1"/>
</dbReference>
<feature type="compositionally biased region" description="Low complexity" evidence="7">
    <location>
        <begin position="30"/>
        <end position="49"/>
    </location>
</feature>
<dbReference type="InterPro" id="IPR018517">
    <property type="entry name" value="tRNA_hU_synthase_CS"/>
</dbReference>
<evidence type="ECO:0000256" key="7">
    <source>
        <dbReference type="SAM" id="MobiDB-lite"/>
    </source>
</evidence>
<keyword evidence="5" id="KW-0521">NADP</keyword>
<evidence type="ECO:0000256" key="1">
    <source>
        <dbReference type="ARBA" id="ARBA00001917"/>
    </source>
</evidence>
<dbReference type="InterPro" id="IPR013785">
    <property type="entry name" value="Aldolase_TIM"/>
</dbReference>
<feature type="region of interest" description="Disordered" evidence="7">
    <location>
        <begin position="1"/>
        <end position="151"/>
    </location>
</feature>
<name>A0ABN3DCQ5_9ACTN</name>
<evidence type="ECO:0000259" key="8">
    <source>
        <dbReference type="Pfam" id="PF01207"/>
    </source>
</evidence>
<keyword evidence="2" id="KW-0285">Flavoprotein</keyword>
<feature type="compositionally biased region" description="Low complexity" evidence="7">
    <location>
        <begin position="127"/>
        <end position="149"/>
    </location>
</feature>
<dbReference type="InterPro" id="IPR024036">
    <property type="entry name" value="tRNA-dHydroUridine_Synthase_C"/>
</dbReference>
<keyword evidence="4" id="KW-0819">tRNA processing</keyword>
<dbReference type="PANTHER" id="PTHR45846">
    <property type="entry name" value="TRNA-DIHYDROURIDINE(47) SYNTHASE [NAD(P)(+)]-LIKE"/>
    <property type="match status" value="1"/>
</dbReference>
<dbReference type="CDD" id="cd02801">
    <property type="entry name" value="DUS_like_FMN"/>
    <property type="match status" value="1"/>
</dbReference>
<dbReference type="PROSITE" id="PS01136">
    <property type="entry name" value="UPF0034"/>
    <property type="match status" value="1"/>
</dbReference>
<reference evidence="9 10" key="1">
    <citation type="journal article" date="2019" name="Int. J. Syst. Evol. Microbiol.">
        <title>The Global Catalogue of Microorganisms (GCM) 10K type strain sequencing project: providing services to taxonomists for standard genome sequencing and annotation.</title>
        <authorList>
            <consortium name="The Broad Institute Genomics Platform"/>
            <consortium name="The Broad Institute Genome Sequencing Center for Infectious Disease"/>
            <person name="Wu L."/>
            <person name="Ma J."/>
        </authorList>
    </citation>
    <scope>NUCLEOTIDE SEQUENCE [LARGE SCALE GENOMIC DNA]</scope>
    <source>
        <strain evidence="9 10">JCM 7356</strain>
    </source>
</reference>
<dbReference type="PANTHER" id="PTHR45846:SF1">
    <property type="entry name" value="TRNA-DIHYDROURIDINE(47) SYNTHASE [NAD(P)(+)]-LIKE"/>
    <property type="match status" value="1"/>
</dbReference>
<gene>
    <name evidence="9" type="ORF">GCM10010430_03940</name>
</gene>
<evidence type="ECO:0000256" key="6">
    <source>
        <dbReference type="ARBA" id="ARBA00023002"/>
    </source>
</evidence>
<feature type="domain" description="DUS-like FMN-binding" evidence="8">
    <location>
        <begin position="167"/>
        <end position="473"/>
    </location>
</feature>
<evidence type="ECO:0000256" key="4">
    <source>
        <dbReference type="ARBA" id="ARBA00022694"/>
    </source>
</evidence>
<comment type="caution">
    <text evidence="9">The sequence shown here is derived from an EMBL/GenBank/DDBJ whole genome shotgun (WGS) entry which is preliminary data.</text>
</comment>
<dbReference type="Proteomes" id="UP001500305">
    <property type="component" value="Unassembled WGS sequence"/>
</dbReference>